<reference evidence="4 5" key="1">
    <citation type="submission" date="2016-10" db="EMBL/GenBank/DDBJ databases">
        <authorList>
            <person name="de Groot N.N."/>
        </authorList>
    </citation>
    <scope>NUCLEOTIDE SEQUENCE [LARGE SCALE GENOMIC DNA]</scope>
    <source>
        <strain evidence="4 5">DSM 797</strain>
    </source>
</reference>
<dbReference type="Pfam" id="PF00534">
    <property type="entry name" value="Glycos_transf_1"/>
    <property type="match status" value="1"/>
</dbReference>
<name>A0A1G9IVJ6_9FIRM</name>
<dbReference type="SUPFAM" id="SSF53756">
    <property type="entry name" value="UDP-Glycosyltransferase/glycogen phosphorylase"/>
    <property type="match status" value="1"/>
</dbReference>
<evidence type="ECO:0000313" key="4">
    <source>
        <dbReference type="EMBL" id="SDL28824.1"/>
    </source>
</evidence>
<dbReference type="STRING" id="1121325.SAMN04515677_101389"/>
<sequence length="401" mass="45983">MKIIYLHQYFKSNKSSGSTRSYEFSKALANKGNEVNIITGSQIDEYDLGENIKIYSTKTQYSNNMNFTRRIMAFIDYILKSILIGIKIKDVDVIFATSTPLTIGIPGYILSKFKKAKLIFEVRDVWPDIPIELGFIKNKLVIKLLKKLELFIYKNSDQIITLSPGMYNNLLNKGISESKLSVIPNISNIPLYDSVKEDKNLIKKNLGIENKFVCIHPGTMGFVNGLDNILDVAKKIYEIDKNIVFILVGEGKEKNKLIEKKENEKIENVFILDPMPKQDVVNLIKSSDIGIMSVINYKILEDNSANKFFDFLAAGLPIMINYKGWQGNELNDYNCGYSCEYTNPSDMALKIIELKNNEELFNEMKINSKKLANQKYSLEVSLEKLYEVFNKVSIKKERKMR</sequence>
<organism evidence="4 5">
    <name type="scientific">Romboutsia lituseburensis DSM 797</name>
    <dbReference type="NCBI Taxonomy" id="1121325"/>
    <lineage>
        <taxon>Bacteria</taxon>
        <taxon>Bacillati</taxon>
        <taxon>Bacillota</taxon>
        <taxon>Clostridia</taxon>
        <taxon>Peptostreptococcales</taxon>
        <taxon>Peptostreptococcaceae</taxon>
        <taxon>Romboutsia</taxon>
    </lineage>
</organism>
<evidence type="ECO:0000256" key="1">
    <source>
        <dbReference type="ARBA" id="ARBA00022679"/>
    </source>
</evidence>
<keyword evidence="1 4" id="KW-0808">Transferase</keyword>
<accession>A0A1G9IVJ6</accession>
<dbReference type="InterPro" id="IPR001296">
    <property type="entry name" value="Glyco_trans_1"/>
</dbReference>
<proteinExistence type="predicted"/>
<feature type="domain" description="Glycosyltransferase subfamily 4-like N-terminal" evidence="3">
    <location>
        <begin position="20"/>
        <end position="185"/>
    </location>
</feature>
<dbReference type="GO" id="GO:0009103">
    <property type="term" value="P:lipopolysaccharide biosynthetic process"/>
    <property type="evidence" value="ECO:0007669"/>
    <property type="project" value="TreeGrafter"/>
</dbReference>
<gene>
    <name evidence="4" type="ORF">SAMN04515677_101389</name>
</gene>
<dbReference type="Gene3D" id="3.40.50.2000">
    <property type="entry name" value="Glycogen Phosphorylase B"/>
    <property type="match status" value="2"/>
</dbReference>
<evidence type="ECO:0000259" key="3">
    <source>
        <dbReference type="Pfam" id="PF13439"/>
    </source>
</evidence>
<dbReference type="Proteomes" id="UP000199068">
    <property type="component" value="Unassembled WGS sequence"/>
</dbReference>
<keyword evidence="5" id="KW-1185">Reference proteome</keyword>
<dbReference type="PANTHER" id="PTHR46401">
    <property type="entry name" value="GLYCOSYLTRANSFERASE WBBK-RELATED"/>
    <property type="match status" value="1"/>
</dbReference>
<feature type="domain" description="Glycosyl transferase family 1" evidence="2">
    <location>
        <begin position="200"/>
        <end position="370"/>
    </location>
</feature>
<dbReference type="PANTHER" id="PTHR46401:SF2">
    <property type="entry name" value="GLYCOSYLTRANSFERASE WBBK-RELATED"/>
    <property type="match status" value="1"/>
</dbReference>
<dbReference type="Pfam" id="PF13439">
    <property type="entry name" value="Glyco_transf_4"/>
    <property type="match status" value="1"/>
</dbReference>
<dbReference type="EMBL" id="FNGW01000001">
    <property type="protein sequence ID" value="SDL28824.1"/>
    <property type="molecule type" value="Genomic_DNA"/>
</dbReference>
<evidence type="ECO:0000313" key="5">
    <source>
        <dbReference type="Proteomes" id="UP000199068"/>
    </source>
</evidence>
<dbReference type="CDD" id="cd03794">
    <property type="entry name" value="GT4_WbuB-like"/>
    <property type="match status" value="1"/>
</dbReference>
<dbReference type="RefSeq" id="WP_092722312.1">
    <property type="nucleotide sequence ID" value="NZ_FNGW01000001.1"/>
</dbReference>
<evidence type="ECO:0000259" key="2">
    <source>
        <dbReference type="Pfam" id="PF00534"/>
    </source>
</evidence>
<dbReference type="GO" id="GO:0016757">
    <property type="term" value="F:glycosyltransferase activity"/>
    <property type="evidence" value="ECO:0007669"/>
    <property type="project" value="InterPro"/>
</dbReference>
<dbReference type="InterPro" id="IPR028098">
    <property type="entry name" value="Glyco_trans_4-like_N"/>
</dbReference>
<dbReference type="AlphaFoldDB" id="A0A1G9IVJ6"/>
<protein>
    <submittedName>
        <fullName evidence="4">Glycosyltransferase involved in cell wall bisynthesis</fullName>
    </submittedName>
</protein>